<dbReference type="PANTHER" id="PTHR45947:SF3">
    <property type="entry name" value="SULFOQUINOVOSYL TRANSFERASE SQD2"/>
    <property type="match status" value="1"/>
</dbReference>
<dbReference type="CDD" id="cd03801">
    <property type="entry name" value="GT4_PimA-like"/>
    <property type="match status" value="1"/>
</dbReference>
<organism evidence="3 4">
    <name type="scientific">Roseicella aerolata</name>
    <dbReference type="NCBI Taxonomy" id="2883479"/>
    <lineage>
        <taxon>Bacteria</taxon>
        <taxon>Pseudomonadati</taxon>
        <taxon>Pseudomonadota</taxon>
        <taxon>Alphaproteobacteria</taxon>
        <taxon>Acetobacterales</taxon>
        <taxon>Roseomonadaceae</taxon>
        <taxon>Roseicella</taxon>
    </lineage>
</organism>
<dbReference type="PANTHER" id="PTHR45947">
    <property type="entry name" value="SULFOQUINOVOSYL TRANSFERASE SQD2"/>
    <property type="match status" value="1"/>
</dbReference>
<accession>A0A9X1IG19</accession>
<dbReference type="Gene3D" id="3.40.50.2000">
    <property type="entry name" value="Glycogen Phosphorylase B"/>
    <property type="match status" value="2"/>
</dbReference>
<evidence type="ECO:0000313" key="3">
    <source>
        <dbReference type="EMBL" id="MCB4824136.1"/>
    </source>
</evidence>
<evidence type="ECO:0000259" key="2">
    <source>
        <dbReference type="Pfam" id="PF13439"/>
    </source>
</evidence>
<feature type="domain" description="Glycosyltransferase subfamily 4-like N-terminal" evidence="2">
    <location>
        <begin position="16"/>
        <end position="183"/>
    </location>
</feature>
<dbReference type="InterPro" id="IPR028098">
    <property type="entry name" value="Glyco_trans_4-like_N"/>
</dbReference>
<dbReference type="RefSeq" id="WP_226611713.1">
    <property type="nucleotide sequence ID" value="NZ_JAJAQI010000037.1"/>
</dbReference>
<dbReference type="GO" id="GO:0016757">
    <property type="term" value="F:glycosyltransferase activity"/>
    <property type="evidence" value="ECO:0007669"/>
    <property type="project" value="InterPro"/>
</dbReference>
<dbReference type="EMBL" id="JAJAQI010000037">
    <property type="protein sequence ID" value="MCB4824136.1"/>
    <property type="molecule type" value="Genomic_DNA"/>
</dbReference>
<keyword evidence="4" id="KW-1185">Reference proteome</keyword>
<comment type="caution">
    <text evidence="3">The sequence shown here is derived from an EMBL/GenBank/DDBJ whole genome shotgun (WGS) entry which is preliminary data.</text>
</comment>
<evidence type="ECO:0000259" key="1">
    <source>
        <dbReference type="Pfam" id="PF00534"/>
    </source>
</evidence>
<feature type="domain" description="Glycosyl transferase family 1" evidence="1">
    <location>
        <begin position="243"/>
        <end position="339"/>
    </location>
</feature>
<protein>
    <submittedName>
        <fullName evidence="3">Glycosyltransferase family 4 protein</fullName>
    </submittedName>
</protein>
<dbReference type="Proteomes" id="UP001139311">
    <property type="component" value="Unassembled WGS sequence"/>
</dbReference>
<dbReference type="Pfam" id="PF00534">
    <property type="entry name" value="Glycos_transf_1"/>
    <property type="match status" value="1"/>
</dbReference>
<name>A0A9X1IG19_9PROT</name>
<dbReference type="Pfam" id="PF13439">
    <property type="entry name" value="Glyco_transf_4"/>
    <property type="match status" value="1"/>
</dbReference>
<sequence length="374" mass="38372">MSGTGRLRLLMTVDAVGGVWTYALDLAAGLAGHGVGTVLAVMGPAPAPDQAAAALRVPRLRLVETGLPLEWLAESPAEVVAAGHALARLAEETGADILHLNAPGPAAGAAFSMPVLIACHSCLATWWRAVRTGPMPADFTWRTELVARAYRKADCLVAPSAAFAAATRAAYGLAAPPMVVRNGRRAAGSAGTPQARPVAFTAGRLWDDGKDAATLDRAAALLPFPVVAAGPVEGPNGARAALAHLRLLGRLPEAEVAGYLAARPIFASAARYEPFGLTVLEAAQAGCALVLADTPVFRELWEGVAQFAPVGDAQAFAEAMRGLAEDGERRAALGVAAQERARRYGIGAQVDAMLAAYRGLLRGMAGGTGRGVAA</sequence>
<evidence type="ECO:0000313" key="4">
    <source>
        <dbReference type="Proteomes" id="UP001139311"/>
    </source>
</evidence>
<dbReference type="InterPro" id="IPR050194">
    <property type="entry name" value="Glycosyltransferase_grp1"/>
</dbReference>
<dbReference type="InterPro" id="IPR001296">
    <property type="entry name" value="Glyco_trans_1"/>
</dbReference>
<gene>
    <name evidence="3" type="ORF">LHA35_20610</name>
</gene>
<proteinExistence type="predicted"/>
<dbReference type="AlphaFoldDB" id="A0A9X1IG19"/>
<dbReference type="SUPFAM" id="SSF53756">
    <property type="entry name" value="UDP-Glycosyltransferase/glycogen phosphorylase"/>
    <property type="match status" value="1"/>
</dbReference>
<reference evidence="3" key="1">
    <citation type="submission" date="2021-10" db="EMBL/GenBank/DDBJ databases">
        <title>Roseicella aerolatum sp. nov., isolated from aerosols of e-waste dismantling site.</title>
        <authorList>
            <person name="Qin T."/>
        </authorList>
    </citation>
    <scope>NUCLEOTIDE SEQUENCE</scope>
    <source>
        <strain evidence="3">GB24</strain>
    </source>
</reference>